<evidence type="ECO:0000313" key="2">
    <source>
        <dbReference type="EMBL" id="MBM7479818.1"/>
    </source>
</evidence>
<evidence type="ECO:0000313" key="3">
    <source>
        <dbReference type="Proteomes" id="UP000698059"/>
    </source>
</evidence>
<accession>A0ABS2LHB9</accession>
<keyword evidence="3" id="KW-1185">Reference proteome</keyword>
<feature type="transmembrane region" description="Helical" evidence="1">
    <location>
        <begin position="46"/>
        <end position="67"/>
    </location>
</feature>
<feature type="transmembrane region" description="Helical" evidence="1">
    <location>
        <begin position="20"/>
        <end position="40"/>
    </location>
</feature>
<sequence>MARKPRPEPDEPATPGLWSFVLSTLLAALTIVAMVVALFLDLPDAVVFTFLGLFLLGLLAAMVLDVVEAVRHRAGTWGVLWAGVSAPFRYTFGWLRLLPNI</sequence>
<evidence type="ECO:0000256" key="1">
    <source>
        <dbReference type="SAM" id="Phobius"/>
    </source>
</evidence>
<dbReference type="Proteomes" id="UP000698059">
    <property type="component" value="Unassembled WGS sequence"/>
</dbReference>
<comment type="caution">
    <text evidence="2">The sequence shown here is derived from an EMBL/GenBank/DDBJ whole genome shotgun (WGS) entry which is preliminary data.</text>
</comment>
<dbReference type="RefSeq" id="WP_205307682.1">
    <property type="nucleotide sequence ID" value="NZ_BAAAVF010000013.1"/>
</dbReference>
<keyword evidence="1" id="KW-0472">Membrane</keyword>
<name>A0ABS2LHB9_9CELL</name>
<protein>
    <submittedName>
        <fullName evidence="2">Lipid-binding transport protein (Tim44 family)</fullName>
    </submittedName>
</protein>
<organism evidence="2 3">
    <name type="scientific">Oerskovia jenensis</name>
    <dbReference type="NCBI Taxonomy" id="162169"/>
    <lineage>
        <taxon>Bacteria</taxon>
        <taxon>Bacillati</taxon>
        <taxon>Actinomycetota</taxon>
        <taxon>Actinomycetes</taxon>
        <taxon>Micrococcales</taxon>
        <taxon>Cellulomonadaceae</taxon>
        <taxon>Oerskovia</taxon>
    </lineage>
</organism>
<keyword evidence="1" id="KW-1133">Transmembrane helix</keyword>
<dbReference type="EMBL" id="JAFBBO010000001">
    <property type="protein sequence ID" value="MBM7479818.1"/>
    <property type="molecule type" value="Genomic_DNA"/>
</dbReference>
<reference evidence="2 3" key="1">
    <citation type="submission" date="2021-01" db="EMBL/GenBank/DDBJ databases">
        <title>Sequencing the genomes of 1000 actinobacteria strains.</title>
        <authorList>
            <person name="Klenk H.-P."/>
        </authorList>
    </citation>
    <scope>NUCLEOTIDE SEQUENCE [LARGE SCALE GENOMIC DNA]</scope>
    <source>
        <strain evidence="2 3">DSM 46000</strain>
    </source>
</reference>
<gene>
    <name evidence="2" type="ORF">JOD49_002738</name>
</gene>
<keyword evidence="1" id="KW-0812">Transmembrane</keyword>
<proteinExistence type="predicted"/>